<name>A0A2Z3HGM7_9BACT</name>
<gene>
    <name evidence="3" type="ORF">C1280_03830</name>
</gene>
<reference evidence="3 4" key="1">
    <citation type="submission" date="2018-01" db="EMBL/GenBank/DDBJ databases">
        <title>G. obscuriglobus.</title>
        <authorList>
            <person name="Franke J."/>
            <person name="Blomberg W."/>
            <person name="Selmecki A."/>
        </authorList>
    </citation>
    <scope>NUCLEOTIDE SEQUENCE [LARGE SCALE GENOMIC DNA]</scope>
    <source>
        <strain evidence="3 4">DSM 5831</strain>
    </source>
</reference>
<dbReference type="PANTHER" id="PTHR30093">
    <property type="entry name" value="GENERAL SECRETION PATHWAY PROTEIN G"/>
    <property type="match status" value="1"/>
</dbReference>
<keyword evidence="4" id="KW-1185">Reference proteome</keyword>
<feature type="domain" description="DUF1559" evidence="2">
    <location>
        <begin position="94"/>
        <end position="232"/>
    </location>
</feature>
<sequence length="305" mass="31630">MGVLVWNRTAPIGRAGRTPVSVGTGARGSAMARRVTIIGAVLLVVFVAAVLLPFIAKARHQANVAASQNNLRELSLFAARPANPDPRRAPAKGFTEVPAGTVVVPGVPPEERLSWVVTMLPVLDQRKVNSAQLLAALDTTKPWSFEPNQAAGRVRVPMLLCPENPPEVPPGAAAVTSYVGIGGLGASAAALPLDAPRAGAVRYDAPTPFERITDGISQTLLFAETRNDVGPWLRGGPATVRGLDDAPSAPPLVGAGGQFGGYFSGTANFAMCDGSVRTFTAAVEPRVLFGLSTIAGKDTDPAMID</sequence>
<organism evidence="3 4">
    <name type="scientific">Gemmata obscuriglobus</name>
    <dbReference type="NCBI Taxonomy" id="114"/>
    <lineage>
        <taxon>Bacteria</taxon>
        <taxon>Pseudomonadati</taxon>
        <taxon>Planctomycetota</taxon>
        <taxon>Planctomycetia</taxon>
        <taxon>Gemmatales</taxon>
        <taxon>Gemmataceae</taxon>
        <taxon>Gemmata</taxon>
    </lineage>
</organism>
<dbReference type="InterPro" id="IPR011453">
    <property type="entry name" value="DUF1559"/>
</dbReference>
<dbReference type="NCBIfam" id="TIGR04294">
    <property type="entry name" value="pre_pil_HX9DG"/>
    <property type="match status" value="1"/>
</dbReference>
<evidence type="ECO:0000259" key="2">
    <source>
        <dbReference type="Pfam" id="PF07596"/>
    </source>
</evidence>
<keyword evidence="1" id="KW-0472">Membrane</keyword>
<dbReference type="Proteomes" id="UP000245802">
    <property type="component" value="Chromosome"/>
</dbReference>
<evidence type="ECO:0000313" key="3">
    <source>
        <dbReference type="EMBL" id="AWM42125.1"/>
    </source>
</evidence>
<accession>A0A2Z3HGM7</accession>
<protein>
    <submittedName>
        <fullName evidence="3">DUF1559 domain-containing protein</fullName>
    </submittedName>
</protein>
<evidence type="ECO:0000313" key="4">
    <source>
        <dbReference type="Proteomes" id="UP000245802"/>
    </source>
</evidence>
<keyword evidence="1" id="KW-1133">Transmembrane helix</keyword>
<keyword evidence="1" id="KW-0812">Transmembrane</keyword>
<dbReference type="PANTHER" id="PTHR30093:SF2">
    <property type="entry name" value="TYPE II SECRETION SYSTEM PROTEIN H"/>
    <property type="match status" value="1"/>
</dbReference>
<dbReference type="OrthoDB" id="283988at2"/>
<dbReference type="AlphaFoldDB" id="A0A2Z3HGM7"/>
<evidence type="ECO:0000256" key="1">
    <source>
        <dbReference type="SAM" id="Phobius"/>
    </source>
</evidence>
<dbReference type="InterPro" id="IPR027558">
    <property type="entry name" value="Pre_pil_HX9DG_C"/>
</dbReference>
<proteinExistence type="predicted"/>
<dbReference type="KEGG" id="gog:C1280_03830"/>
<dbReference type="Pfam" id="PF07596">
    <property type="entry name" value="SBP_bac_10"/>
    <property type="match status" value="1"/>
</dbReference>
<dbReference type="EMBL" id="CP025958">
    <property type="protein sequence ID" value="AWM42125.1"/>
    <property type="molecule type" value="Genomic_DNA"/>
</dbReference>
<feature type="transmembrane region" description="Helical" evidence="1">
    <location>
        <begin position="35"/>
        <end position="56"/>
    </location>
</feature>